<feature type="domain" description="Trehalase-like N-terminal" evidence="13">
    <location>
        <begin position="2"/>
        <end position="150"/>
    </location>
</feature>
<comment type="pathway">
    <text evidence="11">Glycan degradation; trehalose degradation; D-glucose from alpha,alpha-trehalose: step 1/1.</text>
</comment>
<organism evidence="14 15">
    <name type="scientific">Methylobacterium gossipiicola</name>
    <dbReference type="NCBI Taxonomy" id="582675"/>
    <lineage>
        <taxon>Bacteria</taxon>
        <taxon>Pseudomonadati</taxon>
        <taxon>Pseudomonadota</taxon>
        <taxon>Alphaproteobacteria</taxon>
        <taxon>Hyphomicrobiales</taxon>
        <taxon>Methylobacteriaceae</taxon>
        <taxon>Methylobacterium</taxon>
    </lineage>
</organism>
<evidence type="ECO:0000256" key="2">
    <source>
        <dbReference type="ARBA" id="ARBA00006188"/>
    </source>
</evidence>
<evidence type="ECO:0000256" key="5">
    <source>
        <dbReference type="ARBA" id="ARBA00022801"/>
    </source>
</evidence>
<dbReference type="FunFam" id="1.50.10.10:FF:000005">
    <property type="entry name" value="Glycosyl hydrolase, glucoamylase"/>
    <property type="match status" value="1"/>
</dbReference>
<evidence type="ECO:0000256" key="1">
    <source>
        <dbReference type="ARBA" id="ARBA00001576"/>
    </source>
</evidence>
<name>A0A1I2X0S5_9HYPH</name>
<evidence type="ECO:0000256" key="9">
    <source>
        <dbReference type="ARBA" id="ARBA00031637"/>
    </source>
</evidence>
<dbReference type="OrthoDB" id="3902805at2"/>
<dbReference type="InterPro" id="IPR012341">
    <property type="entry name" value="6hp_glycosidase-like_sf"/>
</dbReference>
<dbReference type="PANTHER" id="PTHR31616">
    <property type="entry name" value="TREHALASE"/>
    <property type="match status" value="1"/>
</dbReference>
<keyword evidence="7" id="KW-0326">Glycosidase</keyword>
<dbReference type="RefSeq" id="WP_091974883.1">
    <property type="nucleotide sequence ID" value="NZ_FOPM01000030.1"/>
</dbReference>
<dbReference type="InterPro" id="IPR045582">
    <property type="entry name" value="Trehalase-like_N"/>
</dbReference>
<evidence type="ECO:0000256" key="6">
    <source>
        <dbReference type="ARBA" id="ARBA00023277"/>
    </source>
</evidence>
<keyword evidence="5" id="KW-0378">Hydrolase</keyword>
<dbReference type="AlphaFoldDB" id="A0A1I2X0S5"/>
<comment type="catalytic activity">
    <reaction evidence="1">
        <text>alpha,alpha-trehalose + H2O = alpha-D-glucose + beta-D-glucose</text>
        <dbReference type="Rhea" id="RHEA:32675"/>
        <dbReference type="ChEBI" id="CHEBI:15377"/>
        <dbReference type="ChEBI" id="CHEBI:15903"/>
        <dbReference type="ChEBI" id="CHEBI:16551"/>
        <dbReference type="ChEBI" id="CHEBI:17925"/>
        <dbReference type="EC" id="3.2.1.28"/>
    </reaction>
</comment>
<gene>
    <name evidence="14" type="ORF">SAMN05192565_13016</name>
</gene>
<evidence type="ECO:0000259" key="13">
    <source>
        <dbReference type="Pfam" id="PF19291"/>
    </source>
</evidence>
<dbReference type="GO" id="GO:0004555">
    <property type="term" value="F:alpha,alpha-trehalase activity"/>
    <property type="evidence" value="ECO:0007669"/>
    <property type="project" value="UniProtKB-EC"/>
</dbReference>
<evidence type="ECO:0000256" key="10">
    <source>
        <dbReference type="ARBA" id="ARBA00053030"/>
    </source>
</evidence>
<accession>A0A1I2X0S5</accession>
<evidence type="ECO:0000259" key="12">
    <source>
        <dbReference type="Pfam" id="PF00723"/>
    </source>
</evidence>
<dbReference type="InterPro" id="IPR008928">
    <property type="entry name" value="6-hairpin_glycosidase_sf"/>
</dbReference>
<dbReference type="Proteomes" id="UP000199229">
    <property type="component" value="Unassembled WGS sequence"/>
</dbReference>
<sequence>MAGRIEDYALVGDGRTAALIGRDGSVDWLCWPRFDSAACFAALLGTEEHGFWKLGPTDPTAKTSRQYRQGSLVLETQHETGTGCVRVTDYMPANDGSHLVRIVEGLSGEVAMHMRLAVRFDYGLAVPWVSHNELGDLRAISGPHKVVLRTLVPLHGENQTTVADFTVSAGESVAFTLSYGPSHEDDPPPIQPRKVLFETDRHWRDWSSRAAHGTPWDAILQRSLLTLKALIYHPTGGIVAAPTTSLPEEIGGVRNWDYRFCWLRDSTFTLIAMMDGGYLDEARAWRDWLVRAVAGNPEQAHILYGIAGERMLPEIELDWLPGYENSKPVRIGNAAVEQFQLDVYGEIFDALYQARQRGLLGDADGWRVGKALLRHLENVWNTPDEGIWEVRGGRRHFVHSKVMAWVAFDRAIRSYEEGEPYDAPVDRWRTIRDQIHAEVCEKGFDTELNSFVQSYGSKRLDASLLLIAHMGFLPQDDPRVVGTVEAIGRTLSRDGFILRYDTEDQTTDGLPGDEGAFLPCSFWYADNLIGLGRCEEARALIEKLIGVCNDVGLVSEEYDVKGKRLVGNFPQAFSHVTLVNTILNYSRANGPAKERGAHAPEEVHEGACLRADRAAGRATVPA</sequence>
<protein>
    <recommendedName>
        <fullName evidence="4">Trehalase</fullName>
        <ecNumber evidence="3">3.2.1.28</ecNumber>
    </recommendedName>
    <alternativeName>
        <fullName evidence="8">Alpha,alpha-trehalase</fullName>
    </alternativeName>
    <alternativeName>
        <fullName evidence="9">Alpha,alpha-trehalose glucohydrolase</fullName>
    </alternativeName>
</protein>
<dbReference type="GO" id="GO:0005993">
    <property type="term" value="P:trehalose catabolic process"/>
    <property type="evidence" value="ECO:0007669"/>
    <property type="project" value="UniProtKB-ARBA"/>
</dbReference>
<comment type="cofactor">
    <cofactor evidence="10">
        <name>phosphate</name>
        <dbReference type="ChEBI" id="CHEBI:43474"/>
    </cofactor>
</comment>
<dbReference type="EMBL" id="FOPM01000030">
    <property type="protein sequence ID" value="SFH07113.1"/>
    <property type="molecule type" value="Genomic_DNA"/>
</dbReference>
<dbReference type="EC" id="3.2.1.28" evidence="3"/>
<dbReference type="InterPro" id="IPR011613">
    <property type="entry name" value="GH15-like"/>
</dbReference>
<reference evidence="15" key="1">
    <citation type="submission" date="2016-10" db="EMBL/GenBank/DDBJ databases">
        <authorList>
            <person name="Varghese N."/>
            <person name="Submissions S."/>
        </authorList>
    </citation>
    <scope>NUCLEOTIDE SEQUENCE [LARGE SCALE GENOMIC DNA]</scope>
    <source>
        <strain evidence="15">Gh-105</strain>
    </source>
</reference>
<evidence type="ECO:0000256" key="8">
    <source>
        <dbReference type="ARBA" id="ARBA00030473"/>
    </source>
</evidence>
<keyword evidence="15" id="KW-1185">Reference proteome</keyword>
<dbReference type="STRING" id="582675.SAMN05192565_13016"/>
<evidence type="ECO:0000256" key="11">
    <source>
        <dbReference type="ARBA" id="ARBA00060615"/>
    </source>
</evidence>
<keyword evidence="6" id="KW-0119">Carbohydrate metabolism</keyword>
<evidence type="ECO:0000313" key="14">
    <source>
        <dbReference type="EMBL" id="SFH07113.1"/>
    </source>
</evidence>
<dbReference type="PANTHER" id="PTHR31616:SF0">
    <property type="entry name" value="GLUCAN 1,4-ALPHA-GLUCOSIDASE"/>
    <property type="match status" value="1"/>
</dbReference>
<evidence type="ECO:0000313" key="15">
    <source>
        <dbReference type="Proteomes" id="UP000199229"/>
    </source>
</evidence>
<evidence type="ECO:0000256" key="7">
    <source>
        <dbReference type="ARBA" id="ARBA00023295"/>
    </source>
</evidence>
<feature type="domain" description="GH15-like" evidence="12">
    <location>
        <begin position="219"/>
        <end position="582"/>
    </location>
</feature>
<comment type="similarity">
    <text evidence="2">Belongs to the glycosyl hydrolase 15 family.</text>
</comment>
<proteinExistence type="inferred from homology"/>
<dbReference type="Pfam" id="PF00723">
    <property type="entry name" value="Glyco_hydro_15"/>
    <property type="match status" value="1"/>
</dbReference>
<dbReference type="Gene3D" id="1.50.10.10">
    <property type="match status" value="1"/>
</dbReference>
<dbReference type="SUPFAM" id="SSF48208">
    <property type="entry name" value="Six-hairpin glycosidases"/>
    <property type="match status" value="1"/>
</dbReference>
<evidence type="ECO:0000256" key="4">
    <source>
        <dbReference type="ARBA" id="ARBA00019905"/>
    </source>
</evidence>
<dbReference type="Pfam" id="PF19291">
    <property type="entry name" value="TREH_N"/>
    <property type="match status" value="1"/>
</dbReference>
<evidence type="ECO:0000256" key="3">
    <source>
        <dbReference type="ARBA" id="ARBA00012757"/>
    </source>
</evidence>